<dbReference type="AlphaFoldDB" id="A0A7S4LAN1"/>
<proteinExistence type="predicted"/>
<sequence length="132" mass="14175">MIGPNHSSFTVCQGSEHMTEQQVGHPNAGSAAPRWHLCPADAHLARVSTICVSHMSAIHRLSCNLSLRVPAHTYHAMTSVECDQRLCTKKVPHGNTVCSSKEQAPPAPEEAHAVSPTHCSGKCENLVVGQHL</sequence>
<organism evidence="1">
    <name type="scientific">Eutreptiella gymnastica</name>
    <dbReference type="NCBI Taxonomy" id="73025"/>
    <lineage>
        <taxon>Eukaryota</taxon>
        <taxon>Discoba</taxon>
        <taxon>Euglenozoa</taxon>
        <taxon>Euglenida</taxon>
        <taxon>Spirocuta</taxon>
        <taxon>Euglenophyceae</taxon>
        <taxon>Eutreptiales</taxon>
        <taxon>Eutreptiaceae</taxon>
        <taxon>Eutreptiella</taxon>
    </lineage>
</organism>
<dbReference type="EMBL" id="HBJA01080414">
    <property type="protein sequence ID" value="CAE0816969.1"/>
    <property type="molecule type" value="Transcribed_RNA"/>
</dbReference>
<accession>A0A7S4LAN1</accession>
<evidence type="ECO:0000313" key="1">
    <source>
        <dbReference type="EMBL" id="CAE0816969.1"/>
    </source>
</evidence>
<protein>
    <submittedName>
        <fullName evidence="1">Uncharacterized protein</fullName>
    </submittedName>
</protein>
<gene>
    <name evidence="1" type="ORF">EGYM00163_LOCUS28130</name>
</gene>
<name>A0A7S4LAN1_9EUGL</name>
<reference evidence="1" key="1">
    <citation type="submission" date="2021-01" db="EMBL/GenBank/DDBJ databases">
        <authorList>
            <person name="Corre E."/>
            <person name="Pelletier E."/>
            <person name="Niang G."/>
            <person name="Scheremetjew M."/>
            <person name="Finn R."/>
            <person name="Kale V."/>
            <person name="Holt S."/>
            <person name="Cochrane G."/>
            <person name="Meng A."/>
            <person name="Brown T."/>
            <person name="Cohen L."/>
        </authorList>
    </citation>
    <scope>NUCLEOTIDE SEQUENCE</scope>
    <source>
        <strain evidence="1">CCMP1594</strain>
    </source>
</reference>